<feature type="binding site" evidence="16">
    <location>
        <position position="199"/>
    </location>
    <ligand>
        <name>Ca(2+)</name>
        <dbReference type="ChEBI" id="CHEBI:29108"/>
        <label>2</label>
    </ligand>
</feature>
<dbReference type="InterPro" id="IPR010255">
    <property type="entry name" value="Haem_peroxidase_sf"/>
</dbReference>
<keyword evidence="8 16" id="KW-0106">Calcium</keyword>
<feature type="binding site" evidence="16">
    <location>
        <position position="79"/>
    </location>
    <ligand>
        <name>Ca(2+)</name>
        <dbReference type="ChEBI" id="CHEBI:29108"/>
        <label>1</label>
    </ligand>
</feature>
<evidence type="ECO:0000256" key="3">
    <source>
        <dbReference type="ARBA" id="ARBA00006873"/>
    </source>
</evidence>
<evidence type="ECO:0000256" key="9">
    <source>
        <dbReference type="ARBA" id="ARBA00023002"/>
    </source>
</evidence>
<keyword evidence="19" id="KW-0732">Signal</keyword>
<comment type="cofactor">
    <cofactor evidence="16 19">
        <name>Ca(2+)</name>
        <dbReference type="ChEBI" id="CHEBI:29108"/>
    </cofactor>
    <text evidence="16 19">Binds 2 calcium ions per subunit.</text>
</comment>
<evidence type="ECO:0000313" key="21">
    <source>
        <dbReference type="EMBL" id="KAG6503786.1"/>
    </source>
</evidence>
<accession>A0A8J5L8D8</accession>
<evidence type="ECO:0000256" key="17">
    <source>
        <dbReference type="PIRSR" id="PIRSR600823-4"/>
    </source>
</evidence>
<feature type="binding site" evidence="16">
    <location>
        <position position="259"/>
    </location>
    <ligand>
        <name>Ca(2+)</name>
        <dbReference type="ChEBI" id="CHEBI:29108"/>
        <label>2</label>
    </ligand>
</feature>
<dbReference type="Gene3D" id="1.10.420.10">
    <property type="entry name" value="Peroxidase, domain 2"/>
    <property type="match status" value="1"/>
</dbReference>
<evidence type="ECO:0000256" key="6">
    <source>
        <dbReference type="ARBA" id="ARBA00022617"/>
    </source>
</evidence>
<dbReference type="CDD" id="cd00693">
    <property type="entry name" value="secretory_peroxidase"/>
    <property type="match status" value="1"/>
</dbReference>
<dbReference type="PROSITE" id="PS50873">
    <property type="entry name" value="PEROXIDASE_4"/>
    <property type="match status" value="1"/>
</dbReference>
<comment type="catalytic activity">
    <reaction evidence="1 19">
        <text>2 a phenolic donor + H2O2 = 2 a phenolic radical donor + 2 H2O</text>
        <dbReference type="Rhea" id="RHEA:56136"/>
        <dbReference type="ChEBI" id="CHEBI:15377"/>
        <dbReference type="ChEBI" id="CHEBI:16240"/>
        <dbReference type="ChEBI" id="CHEBI:139520"/>
        <dbReference type="ChEBI" id="CHEBI:139521"/>
        <dbReference type="EC" id="1.11.1.7"/>
    </reaction>
</comment>
<dbReference type="GO" id="GO:0042744">
    <property type="term" value="P:hydrogen peroxide catabolic process"/>
    <property type="evidence" value="ECO:0007669"/>
    <property type="project" value="UniProtKB-KW"/>
</dbReference>
<gene>
    <name evidence="21" type="ORF">ZIOFF_036110</name>
</gene>
<evidence type="ECO:0000256" key="13">
    <source>
        <dbReference type="ARBA" id="ARBA00023324"/>
    </source>
</evidence>
<feature type="active site" description="Proton acceptor" evidence="14">
    <location>
        <position position="71"/>
    </location>
</feature>
<dbReference type="Proteomes" id="UP000734854">
    <property type="component" value="Unassembled WGS sequence"/>
</dbReference>
<dbReference type="PROSITE" id="PS00436">
    <property type="entry name" value="PEROXIDASE_2"/>
    <property type="match status" value="1"/>
</dbReference>
<keyword evidence="11 18" id="KW-1015">Disulfide bond</keyword>
<evidence type="ECO:0000256" key="14">
    <source>
        <dbReference type="PIRSR" id="PIRSR600823-1"/>
    </source>
</evidence>
<evidence type="ECO:0000256" key="10">
    <source>
        <dbReference type="ARBA" id="ARBA00023004"/>
    </source>
</evidence>
<dbReference type="PROSITE" id="PS00435">
    <property type="entry name" value="PEROXIDASE_1"/>
    <property type="match status" value="1"/>
</dbReference>
<dbReference type="SUPFAM" id="SSF48113">
    <property type="entry name" value="Heme-dependent peroxidases"/>
    <property type="match status" value="1"/>
</dbReference>
<feature type="binding site" evidence="16">
    <location>
        <position position="72"/>
    </location>
    <ligand>
        <name>Ca(2+)</name>
        <dbReference type="ChEBI" id="CHEBI:29108"/>
        <label>1</label>
    </ligand>
</feature>
<dbReference type="InterPro" id="IPR033905">
    <property type="entry name" value="Secretory_peroxidase"/>
</dbReference>
<dbReference type="InterPro" id="IPR019794">
    <property type="entry name" value="Peroxidases_AS"/>
</dbReference>
<evidence type="ECO:0000256" key="16">
    <source>
        <dbReference type="PIRSR" id="PIRSR600823-3"/>
    </source>
</evidence>
<evidence type="ECO:0000256" key="7">
    <source>
        <dbReference type="ARBA" id="ARBA00022723"/>
    </source>
</evidence>
<dbReference type="PRINTS" id="PR00461">
    <property type="entry name" value="PLPEROXIDASE"/>
</dbReference>
<keyword evidence="19" id="KW-0964">Secreted</keyword>
<keyword evidence="22" id="KW-1185">Reference proteome</keyword>
<evidence type="ECO:0000256" key="5">
    <source>
        <dbReference type="ARBA" id="ARBA00022559"/>
    </source>
</evidence>
<feature type="binding site" evidence="15">
    <location>
        <position position="168"/>
    </location>
    <ligand>
        <name>substrate</name>
    </ligand>
</feature>
<feature type="disulfide bond" evidence="18">
    <location>
        <begin position="41"/>
        <end position="120"/>
    </location>
</feature>
<protein>
    <recommendedName>
        <fullName evidence="4 19">Peroxidase</fullName>
        <ecNumber evidence="4 19">1.11.1.7</ecNumber>
    </recommendedName>
</protein>
<comment type="function">
    <text evidence="2">Removal of H(2)O(2), oxidation of toxic reductants, biosynthesis and degradation of lignin, suberization, auxin catabolism, response to environmental stresses such as wounding, pathogen attack and oxidative stress. These functions might be dependent on each isozyme/isoform in each plant tissue.</text>
</comment>
<evidence type="ECO:0000256" key="8">
    <source>
        <dbReference type="ARBA" id="ARBA00022837"/>
    </source>
</evidence>
<evidence type="ECO:0000259" key="20">
    <source>
        <dbReference type="PROSITE" id="PS50873"/>
    </source>
</evidence>
<feature type="signal peptide" evidence="19">
    <location>
        <begin position="1"/>
        <end position="30"/>
    </location>
</feature>
<proteinExistence type="inferred from homology"/>
<keyword evidence="5 19" id="KW-0575">Peroxidase</keyword>
<name>A0A8J5L8D8_ZINOF</name>
<reference evidence="21 22" key="1">
    <citation type="submission" date="2020-08" db="EMBL/GenBank/DDBJ databases">
        <title>Plant Genome Project.</title>
        <authorList>
            <person name="Zhang R.-G."/>
        </authorList>
    </citation>
    <scope>NUCLEOTIDE SEQUENCE [LARGE SCALE GENOMIC DNA]</scope>
    <source>
        <tissue evidence="21">Rhizome</tissue>
    </source>
</reference>
<dbReference type="PRINTS" id="PR00458">
    <property type="entry name" value="PEROXIDASE"/>
</dbReference>
<feature type="disulfide bond" evidence="18">
    <location>
        <begin position="73"/>
        <end position="78"/>
    </location>
</feature>
<dbReference type="InterPro" id="IPR000823">
    <property type="entry name" value="Peroxidase_pln"/>
</dbReference>
<dbReference type="FunFam" id="1.10.520.10:FF:000008">
    <property type="entry name" value="Peroxidase"/>
    <property type="match status" value="1"/>
</dbReference>
<feature type="chain" id="PRO_5035341339" description="Peroxidase" evidence="19">
    <location>
        <begin position="31"/>
        <end position="331"/>
    </location>
</feature>
<dbReference type="InterPro" id="IPR002016">
    <property type="entry name" value="Haem_peroxidase"/>
</dbReference>
<keyword evidence="9 19" id="KW-0560">Oxidoreductase</keyword>
<dbReference type="AlphaFoldDB" id="A0A8J5L8D8"/>
<dbReference type="Gene3D" id="1.10.520.10">
    <property type="match status" value="1"/>
</dbReference>
<dbReference type="EMBL" id="JACMSC010000010">
    <property type="protein sequence ID" value="KAG6503786.1"/>
    <property type="molecule type" value="Genomic_DNA"/>
</dbReference>
<dbReference type="GO" id="GO:0046872">
    <property type="term" value="F:metal ion binding"/>
    <property type="evidence" value="ECO:0007669"/>
    <property type="project" value="UniProtKB-UniRule"/>
</dbReference>
<comment type="caution">
    <text evidence="21">The sequence shown here is derived from an EMBL/GenBank/DDBJ whole genome shotgun (WGS) entry which is preliminary data.</text>
</comment>
<evidence type="ECO:0000256" key="2">
    <source>
        <dbReference type="ARBA" id="ARBA00002322"/>
    </source>
</evidence>
<dbReference type="GO" id="GO:0140825">
    <property type="term" value="F:lactoperoxidase activity"/>
    <property type="evidence" value="ECO:0007669"/>
    <property type="project" value="UniProtKB-EC"/>
</dbReference>
<evidence type="ECO:0000256" key="18">
    <source>
        <dbReference type="PIRSR" id="PIRSR600823-5"/>
    </source>
</evidence>
<feature type="binding site" evidence="16">
    <location>
        <position position="81"/>
    </location>
    <ligand>
        <name>Ca(2+)</name>
        <dbReference type="ChEBI" id="CHEBI:29108"/>
        <label>1</label>
    </ligand>
</feature>
<keyword evidence="12" id="KW-0873">Pyrrolidone carboxylic acid</keyword>
<evidence type="ECO:0000256" key="11">
    <source>
        <dbReference type="ARBA" id="ARBA00023157"/>
    </source>
</evidence>
<dbReference type="PANTHER" id="PTHR31517:SF51">
    <property type="entry name" value="PEROXIDASE 55"/>
    <property type="match status" value="1"/>
</dbReference>
<comment type="cofactor">
    <cofactor evidence="16 19">
        <name>heme b</name>
        <dbReference type="ChEBI" id="CHEBI:60344"/>
    </cofactor>
    <text evidence="16 19">Binds 1 heme b (iron(II)-protoporphyrin IX) group per subunit.</text>
</comment>
<evidence type="ECO:0000256" key="1">
    <source>
        <dbReference type="ARBA" id="ARBA00000189"/>
    </source>
</evidence>
<keyword evidence="10 16" id="KW-0408">Iron</keyword>
<dbReference type="PANTHER" id="PTHR31517">
    <property type="match status" value="1"/>
</dbReference>
<dbReference type="EC" id="1.11.1.7" evidence="4 19"/>
<dbReference type="GO" id="GO:0005576">
    <property type="term" value="C:extracellular region"/>
    <property type="evidence" value="ECO:0007669"/>
    <property type="project" value="UniProtKB-SubCell"/>
</dbReference>
<comment type="subcellular location">
    <subcellularLocation>
        <location evidence="19">Secreted</location>
    </subcellularLocation>
</comment>
<feature type="binding site" evidence="16">
    <location>
        <position position="92"/>
    </location>
    <ligand>
        <name>Ca(2+)</name>
        <dbReference type="ChEBI" id="CHEBI:29108"/>
        <label>1</label>
    </ligand>
</feature>
<dbReference type="Pfam" id="PF00141">
    <property type="entry name" value="peroxidase"/>
    <property type="match status" value="1"/>
</dbReference>
<evidence type="ECO:0000313" key="22">
    <source>
        <dbReference type="Proteomes" id="UP000734854"/>
    </source>
</evidence>
<keyword evidence="13 19" id="KW-0376">Hydrogen peroxide</keyword>
<evidence type="ECO:0000256" key="4">
    <source>
        <dbReference type="ARBA" id="ARBA00012313"/>
    </source>
</evidence>
<feature type="binding site" evidence="16">
    <location>
        <position position="251"/>
    </location>
    <ligand>
        <name>Ca(2+)</name>
        <dbReference type="ChEBI" id="CHEBI:29108"/>
        <label>2</label>
    </ligand>
</feature>
<feature type="binding site" evidence="16">
    <location>
        <position position="77"/>
    </location>
    <ligand>
        <name>Ca(2+)</name>
        <dbReference type="ChEBI" id="CHEBI:29108"/>
        <label>1</label>
    </ligand>
</feature>
<evidence type="ECO:0000256" key="12">
    <source>
        <dbReference type="ARBA" id="ARBA00023283"/>
    </source>
</evidence>
<evidence type="ECO:0000256" key="19">
    <source>
        <dbReference type="RuleBase" id="RU362060"/>
    </source>
</evidence>
<comment type="similarity">
    <text evidence="3">Belongs to the peroxidase family. Ascorbate peroxidase subfamily.</text>
</comment>
<keyword evidence="7 16" id="KW-0479">Metal-binding</keyword>
<keyword evidence="6 19" id="KW-0349">Heme</keyword>
<evidence type="ECO:0000256" key="15">
    <source>
        <dbReference type="PIRSR" id="PIRSR600823-2"/>
    </source>
</evidence>
<feature type="binding site" description="axial binding residue" evidence="16">
    <location>
        <position position="198"/>
    </location>
    <ligand>
        <name>heme b</name>
        <dbReference type="ChEBI" id="CHEBI:60344"/>
    </ligand>
    <ligandPart>
        <name>Fe</name>
        <dbReference type="ChEBI" id="CHEBI:18248"/>
    </ligandPart>
</feature>
<feature type="disulfide bond" evidence="18">
    <location>
        <begin position="205"/>
        <end position="238"/>
    </location>
</feature>
<dbReference type="GO" id="GO:0020037">
    <property type="term" value="F:heme binding"/>
    <property type="evidence" value="ECO:0007669"/>
    <property type="project" value="UniProtKB-UniRule"/>
</dbReference>
<comment type="similarity">
    <text evidence="19">Belongs to the peroxidase family. Classical plant (class III) peroxidase subfamily.</text>
</comment>
<feature type="disulfide bond" evidence="18">
    <location>
        <begin position="126"/>
        <end position="327"/>
    </location>
</feature>
<dbReference type="GO" id="GO:0006979">
    <property type="term" value="P:response to oxidative stress"/>
    <property type="evidence" value="ECO:0007669"/>
    <property type="project" value="UniProtKB-UniRule"/>
</dbReference>
<organism evidence="21 22">
    <name type="scientific">Zingiber officinale</name>
    <name type="common">Ginger</name>
    <name type="synonym">Amomum zingiber</name>
    <dbReference type="NCBI Taxonomy" id="94328"/>
    <lineage>
        <taxon>Eukaryota</taxon>
        <taxon>Viridiplantae</taxon>
        <taxon>Streptophyta</taxon>
        <taxon>Embryophyta</taxon>
        <taxon>Tracheophyta</taxon>
        <taxon>Spermatophyta</taxon>
        <taxon>Magnoliopsida</taxon>
        <taxon>Liliopsida</taxon>
        <taxon>Zingiberales</taxon>
        <taxon>Zingiberaceae</taxon>
        <taxon>Zingiber</taxon>
    </lineage>
</organism>
<dbReference type="InterPro" id="IPR019793">
    <property type="entry name" value="Peroxidases_heam-ligand_BS"/>
</dbReference>
<sequence>MEKWEMKGLRWLLLLVVVVMVSMETERADAQLWTNFYKSSCPNVEAIVKKAVQDKFKVTLATTATLRLFFHDCIIQGCDASVMIANAKGDAEKDAPDNLSLAGDAFDTVIRAKKAVEAQCPGVVSCADILAIAARDAVVQTGGPNFPVELGRRDGLTSQASIVHSNLPHPDNDINSIIKFYQGRHLTVNEMVALSGAHTVGFSHCAPVFSRIYDYKNKSGAVDPSMNPAFVRDLQRVCPRNVDPAIAINMDTFTPNNFDNQYYKSLIAGRGLFASDQDLYSSTLTRPMVELFAANQTAFFQAFSVAMVRLGRFGVKTGTEGEIRRDCTTFN</sequence>
<feature type="binding site" evidence="16">
    <location>
        <position position="254"/>
    </location>
    <ligand>
        <name>Ca(2+)</name>
        <dbReference type="ChEBI" id="CHEBI:29108"/>
        <label>2</label>
    </ligand>
</feature>
<dbReference type="FunFam" id="1.10.420.10:FF:000001">
    <property type="entry name" value="Peroxidase"/>
    <property type="match status" value="1"/>
</dbReference>
<feature type="site" description="Transition state stabilizer" evidence="17">
    <location>
        <position position="67"/>
    </location>
</feature>
<feature type="domain" description="Plant heme peroxidase family profile" evidence="20">
    <location>
        <begin position="31"/>
        <end position="331"/>
    </location>
</feature>